<name>A0ACD4ZVX7_9ACTN</name>
<reference evidence="1" key="1">
    <citation type="submission" date="2022-10" db="EMBL/GenBank/DDBJ databases">
        <title>The complete genomes of actinobacterial strains from the NBC collection.</title>
        <authorList>
            <person name="Joergensen T.S."/>
            <person name="Alvarez Arevalo M."/>
            <person name="Sterndorff E.B."/>
            <person name="Faurdal D."/>
            <person name="Vuksanovic O."/>
            <person name="Mourched A.-S."/>
            <person name="Charusanti P."/>
            <person name="Shaw S."/>
            <person name="Blin K."/>
            <person name="Weber T."/>
        </authorList>
    </citation>
    <scope>NUCLEOTIDE SEQUENCE</scope>
    <source>
        <strain evidence="1">NBC 01771</strain>
    </source>
</reference>
<evidence type="ECO:0000313" key="2">
    <source>
        <dbReference type="Proteomes" id="UP001348369"/>
    </source>
</evidence>
<dbReference type="EMBL" id="CP109109">
    <property type="protein sequence ID" value="WSC01948.1"/>
    <property type="molecule type" value="Genomic_DNA"/>
</dbReference>
<proteinExistence type="predicted"/>
<protein>
    <submittedName>
        <fullName evidence="1">ATP-binding protein</fullName>
    </submittedName>
</protein>
<keyword evidence="1" id="KW-0547">Nucleotide-binding</keyword>
<keyword evidence="2" id="KW-1185">Reference proteome</keyword>
<organism evidence="1 2">
    <name type="scientific">Streptomyces scopuliridis</name>
    <dbReference type="NCBI Taxonomy" id="452529"/>
    <lineage>
        <taxon>Bacteria</taxon>
        <taxon>Bacillati</taxon>
        <taxon>Actinomycetota</taxon>
        <taxon>Actinomycetes</taxon>
        <taxon>Kitasatosporales</taxon>
        <taxon>Streptomycetaceae</taxon>
        <taxon>Streptomyces</taxon>
    </lineage>
</organism>
<sequence>MAREELRKTLAGWGLSELEEHAELVLSELLTNAVEHACGEGAGVETRYVSRPYGLRVEVRDASAKWPEQRKPEPGEVSGRGLGIVEALSDQWGWWHRRGHGKTVWAELSLRPGSEAGLLHG</sequence>
<keyword evidence="1" id="KW-0067">ATP-binding</keyword>
<accession>A0ACD4ZVX7</accession>
<evidence type="ECO:0000313" key="1">
    <source>
        <dbReference type="EMBL" id="WSC01948.1"/>
    </source>
</evidence>
<gene>
    <name evidence="1" type="ORF">OG835_36385</name>
</gene>
<dbReference type="Proteomes" id="UP001348369">
    <property type="component" value="Chromosome"/>
</dbReference>